<keyword evidence="1" id="KW-0812">Transmembrane</keyword>
<feature type="transmembrane region" description="Helical" evidence="1">
    <location>
        <begin position="40"/>
        <end position="57"/>
    </location>
</feature>
<gene>
    <name evidence="2" type="ORF">RchiOBHm_Chr1g0318911</name>
</gene>
<dbReference type="Proteomes" id="UP000238479">
    <property type="component" value="Chromosome 1"/>
</dbReference>
<proteinExistence type="predicted"/>
<comment type="caution">
    <text evidence="2">The sequence shown here is derived from an EMBL/GenBank/DDBJ whole genome shotgun (WGS) entry which is preliminary data.</text>
</comment>
<keyword evidence="1" id="KW-0472">Membrane</keyword>
<dbReference type="Gramene" id="PRQ54916">
    <property type="protein sequence ID" value="PRQ54916"/>
    <property type="gene ID" value="RchiOBHm_Chr1g0318911"/>
</dbReference>
<sequence length="88" mass="9889">MKGGDEFRNHSSGINIDSFLLSFHLSPIYDYFPFQVSKHALLQLLAMATYTFVTYLGQRTHMCMSIGNWHAAATFFLGQCPVEGLLSP</sequence>
<reference evidence="2 3" key="1">
    <citation type="journal article" date="2018" name="Nat. Genet.">
        <title>The Rosa genome provides new insights in the design of modern roses.</title>
        <authorList>
            <person name="Bendahmane M."/>
        </authorList>
    </citation>
    <scope>NUCLEOTIDE SEQUENCE [LARGE SCALE GENOMIC DNA]</scope>
    <source>
        <strain evidence="3">cv. Old Blush</strain>
    </source>
</reference>
<name>A0A2P6S8E3_ROSCH</name>
<dbReference type="EMBL" id="PDCK01000039">
    <property type="protein sequence ID" value="PRQ54916.1"/>
    <property type="molecule type" value="Genomic_DNA"/>
</dbReference>
<evidence type="ECO:0000313" key="2">
    <source>
        <dbReference type="EMBL" id="PRQ54916.1"/>
    </source>
</evidence>
<protein>
    <submittedName>
        <fullName evidence="2">Uncharacterized protein</fullName>
    </submittedName>
</protein>
<evidence type="ECO:0000313" key="3">
    <source>
        <dbReference type="Proteomes" id="UP000238479"/>
    </source>
</evidence>
<keyword evidence="1" id="KW-1133">Transmembrane helix</keyword>
<evidence type="ECO:0000256" key="1">
    <source>
        <dbReference type="SAM" id="Phobius"/>
    </source>
</evidence>
<organism evidence="2 3">
    <name type="scientific">Rosa chinensis</name>
    <name type="common">China rose</name>
    <dbReference type="NCBI Taxonomy" id="74649"/>
    <lineage>
        <taxon>Eukaryota</taxon>
        <taxon>Viridiplantae</taxon>
        <taxon>Streptophyta</taxon>
        <taxon>Embryophyta</taxon>
        <taxon>Tracheophyta</taxon>
        <taxon>Spermatophyta</taxon>
        <taxon>Magnoliopsida</taxon>
        <taxon>eudicotyledons</taxon>
        <taxon>Gunneridae</taxon>
        <taxon>Pentapetalae</taxon>
        <taxon>rosids</taxon>
        <taxon>fabids</taxon>
        <taxon>Rosales</taxon>
        <taxon>Rosaceae</taxon>
        <taxon>Rosoideae</taxon>
        <taxon>Rosoideae incertae sedis</taxon>
        <taxon>Rosa</taxon>
    </lineage>
</organism>
<accession>A0A2P6S8E3</accession>
<dbReference type="AlphaFoldDB" id="A0A2P6S8E3"/>
<keyword evidence="3" id="KW-1185">Reference proteome</keyword>